<dbReference type="GO" id="GO:0046872">
    <property type="term" value="F:metal ion binding"/>
    <property type="evidence" value="ECO:0007669"/>
    <property type="project" value="UniProtKB-KW"/>
</dbReference>
<keyword evidence="3" id="KW-0408">Iron</keyword>
<dbReference type="GO" id="GO:0004497">
    <property type="term" value="F:monooxygenase activity"/>
    <property type="evidence" value="ECO:0007669"/>
    <property type="project" value="UniProtKB-ARBA"/>
</dbReference>
<dbReference type="GO" id="GO:0051537">
    <property type="term" value="F:2 iron, 2 sulfur cluster binding"/>
    <property type="evidence" value="ECO:0007669"/>
    <property type="project" value="UniProtKB-KW"/>
</dbReference>
<evidence type="ECO:0000256" key="4">
    <source>
        <dbReference type="ARBA" id="ARBA00023014"/>
    </source>
</evidence>
<name>A0A9Q9MH97_9ACTN</name>
<dbReference type="RefSeq" id="WP_033362114.1">
    <property type="nucleotide sequence ID" value="NZ_CP073767.1"/>
</dbReference>
<evidence type="ECO:0000313" key="6">
    <source>
        <dbReference type="EMBL" id="UWZ59213.1"/>
    </source>
</evidence>
<evidence type="ECO:0000259" key="5">
    <source>
        <dbReference type="PROSITE" id="PS51296"/>
    </source>
</evidence>
<evidence type="ECO:0000256" key="3">
    <source>
        <dbReference type="ARBA" id="ARBA00023004"/>
    </source>
</evidence>
<keyword evidence="2" id="KW-0479">Metal-binding</keyword>
<dbReference type="AlphaFoldDB" id="A0A9Q9MH97"/>
<dbReference type="Gene3D" id="2.102.10.10">
    <property type="entry name" value="Rieske [2Fe-2S] iron-sulphur domain"/>
    <property type="match status" value="1"/>
</dbReference>
<gene>
    <name evidence="6" type="ORF">Daura_25475</name>
</gene>
<dbReference type="SUPFAM" id="SSF50022">
    <property type="entry name" value="ISP domain"/>
    <property type="match status" value="1"/>
</dbReference>
<dbReference type="KEGG" id="daur:Daura_25475"/>
<feature type="domain" description="Rieske" evidence="5">
    <location>
        <begin position="1"/>
        <end position="59"/>
    </location>
</feature>
<evidence type="ECO:0000256" key="1">
    <source>
        <dbReference type="ARBA" id="ARBA00022714"/>
    </source>
</evidence>
<organism evidence="6 7">
    <name type="scientific">Dactylosporangium aurantiacum</name>
    <dbReference type="NCBI Taxonomy" id="35754"/>
    <lineage>
        <taxon>Bacteria</taxon>
        <taxon>Bacillati</taxon>
        <taxon>Actinomycetota</taxon>
        <taxon>Actinomycetes</taxon>
        <taxon>Micromonosporales</taxon>
        <taxon>Micromonosporaceae</taxon>
        <taxon>Dactylosporangium</taxon>
    </lineage>
</organism>
<accession>A0A9Q9MH97</accession>
<dbReference type="InterPro" id="IPR017941">
    <property type="entry name" value="Rieske_2Fe-2S"/>
</dbReference>
<keyword evidence="4" id="KW-0411">Iron-sulfur</keyword>
<dbReference type="Pfam" id="PF00355">
    <property type="entry name" value="Rieske"/>
    <property type="match status" value="1"/>
</dbReference>
<dbReference type="GO" id="GO:0016705">
    <property type="term" value="F:oxidoreductase activity, acting on paired donors, with incorporation or reduction of molecular oxygen"/>
    <property type="evidence" value="ECO:0007669"/>
    <property type="project" value="UniProtKB-ARBA"/>
</dbReference>
<evidence type="ECO:0000313" key="7">
    <source>
        <dbReference type="Proteomes" id="UP001058003"/>
    </source>
</evidence>
<keyword evidence="1" id="KW-0001">2Fe-2S</keyword>
<dbReference type="InterPro" id="IPR036922">
    <property type="entry name" value="Rieske_2Fe-2S_sf"/>
</dbReference>
<sequence length="122" mass="12976">MTIDLRRHNTVLAGDDRYFVFDDDGRARLVHDHCPHRGGPLSLGRRTADGRRLTCPWHGTRVGVAALCRTALPMVRTGDTATAVLPDPPAGGDGVPVTVIHRHILANLPPEAGGEGTTDATA</sequence>
<dbReference type="PROSITE" id="PS51296">
    <property type="entry name" value="RIESKE"/>
    <property type="match status" value="1"/>
</dbReference>
<dbReference type="EMBL" id="CP073767">
    <property type="protein sequence ID" value="UWZ59213.1"/>
    <property type="molecule type" value="Genomic_DNA"/>
</dbReference>
<reference evidence="6" key="1">
    <citation type="submission" date="2021-04" db="EMBL/GenBank/DDBJ databases">
        <title>Dactylosporangium aurantiacum NRRL B-8018 full assembly.</title>
        <authorList>
            <person name="Hartkoorn R.C."/>
            <person name="Beaudoing E."/>
            <person name="Hot D."/>
        </authorList>
    </citation>
    <scope>NUCLEOTIDE SEQUENCE</scope>
    <source>
        <strain evidence="6">NRRL B-8018</strain>
    </source>
</reference>
<dbReference type="Proteomes" id="UP001058003">
    <property type="component" value="Chromosome"/>
</dbReference>
<protein>
    <submittedName>
        <fullName evidence="6">Rieske 2Fe-2S domain-containing protein</fullName>
    </submittedName>
</protein>
<keyword evidence="7" id="KW-1185">Reference proteome</keyword>
<proteinExistence type="predicted"/>
<evidence type="ECO:0000256" key="2">
    <source>
        <dbReference type="ARBA" id="ARBA00022723"/>
    </source>
</evidence>